<dbReference type="InterPro" id="IPR009362">
    <property type="entry name" value="YhcG_C"/>
</dbReference>
<dbReference type="Gene3D" id="3.40.1350.10">
    <property type="match status" value="1"/>
</dbReference>
<dbReference type="InterPro" id="IPR041527">
    <property type="entry name" value="YhcG_N"/>
</dbReference>
<keyword evidence="4" id="KW-1185">Reference proteome</keyword>
<dbReference type="PANTHER" id="PTHR30547">
    <property type="entry name" value="UNCHARACTERIZED PROTEIN YHCG-RELATED"/>
    <property type="match status" value="1"/>
</dbReference>
<reference evidence="3 4" key="2">
    <citation type="submission" date="2011-11" db="EMBL/GenBank/DDBJ databases">
        <authorList>
            <consortium name="US DOE Joint Genome Institute"/>
            <person name="Lucas S."/>
            <person name="Han J."/>
            <person name="Lapidus A."/>
            <person name="Cheng J.-F."/>
            <person name="Goodwin L."/>
            <person name="Pitluck S."/>
            <person name="Peters L."/>
            <person name="Ovchinnikova G."/>
            <person name="Zhang X."/>
            <person name="Detter J.C."/>
            <person name="Han C."/>
            <person name="Tapia R."/>
            <person name="Land M."/>
            <person name="Hauser L."/>
            <person name="Kyrpides N."/>
            <person name="Ivanova N."/>
            <person name="Pagani I."/>
            <person name="Vogl K."/>
            <person name="Liu Z."/>
            <person name="Overmann J."/>
            <person name="Frigaard N.-U."/>
            <person name="Bryant D."/>
            <person name="Woyke T."/>
        </authorList>
    </citation>
    <scope>NUCLEOTIDE SEQUENCE [LARGE SCALE GENOMIC DNA]</scope>
    <source>
        <strain evidence="3 4">970</strain>
    </source>
</reference>
<sequence>MTVSPDMDRMDFKRLVAAIRQAHEDLAAQASRAVNVRLTLRNWLIGCYIAEYELNGADRAAYGEKVLSELAAQLSDISNCNRRQLYDYLRFYRTYPQIVGTLSAQLRPLLPQSLASTEKVPTPSAQSGIPPENLVSRISYSMFKLLVELDDETKRTFYQAECIRGNWSVRELKRQIASLYYERSGLSHDKQKLAELANQDAEANRPKLVIRDPYVFEFLGLKSREVMSESHLEDQLIDKLEAFLLELGHGFCFEARQKRILIGDDHFFIDLVFYHRILKCHVLVELKLEHFTHENIGQLNTYVSWYRQHMMSEGDNPHIGILLCTDKNHALVEYALAGMDSHLFVSKYQLELPEKAEMERFIEQQMQRIDHE</sequence>
<feature type="domain" description="YhcG N-terminal" evidence="2">
    <location>
        <begin position="23"/>
        <end position="183"/>
    </location>
</feature>
<dbReference type="Pfam" id="PF17761">
    <property type="entry name" value="DUF1016_N"/>
    <property type="match status" value="1"/>
</dbReference>
<evidence type="ECO:0000259" key="2">
    <source>
        <dbReference type="Pfam" id="PF17761"/>
    </source>
</evidence>
<accession>H8YWJ2</accession>
<dbReference type="eggNOG" id="COG4804">
    <property type="taxonomic scope" value="Bacteria"/>
</dbReference>
<organism evidence="3 4">
    <name type="scientific">Thiorhodovibrio frisius</name>
    <dbReference type="NCBI Taxonomy" id="631362"/>
    <lineage>
        <taxon>Bacteria</taxon>
        <taxon>Pseudomonadati</taxon>
        <taxon>Pseudomonadota</taxon>
        <taxon>Gammaproteobacteria</taxon>
        <taxon>Chromatiales</taxon>
        <taxon>Chromatiaceae</taxon>
        <taxon>Thiorhodovibrio</taxon>
    </lineage>
</organism>
<dbReference type="Pfam" id="PF06250">
    <property type="entry name" value="YhcG_C"/>
    <property type="match status" value="1"/>
</dbReference>
<gene>
    <name evidence="3" type="ORF">Thi970DRAFT_00453</name>
</gene>
<dbReference type="GO" id="GO:0003676">
    <property type="term" value="F:nucleic acid binding"/>
    <property type="evidence" value="ECO:0007669"/>
    <property type="project" value="InterPro"/>
</dbReference>
<protein>
    <recommendedName>
        <fullName evidence="5">Cytoplasmic protein</fullName>
    </recommendedName>
</protein>
<dbReference type="AlphaFoldDB" id="H8YWJ2"/>
<dbReference type="InterPro" id="IPR011856">
    <property type="entry name" value="tRNA_endonuc-like_dom_sf"/>
</dbReference>
<dbReference type="Proteomes" id="UP000002964">
    <property type="component" value="Unassembled WGS sequence"/>
</dbReference>
<dbReference type="PANTHER" id="PTHR30547:SF5">
    <property type="entry name" value="NUCLEASE YHCG-RELATED"/>
    <property type="match status" value="1"/>
</dbReference>
<name>H8YWJ2_9GAMM</name>
<evidence type="ECO:0000313" key="4">
    <source>
        <dbReference type="Proteomes" id="UP000002964"/>
    </source>
</evidence>
<evidence type="ECO:0008006" key="5">
    <source>
        <dbReference type="Google" id="ProtNLM"/>
    </source>
</evidence>
<dbReference type="OrthoDB" id="9801263at2"/>
<dbReference type="HOGENOM" id="CLU_046640_1_1_6"/>
<evidence type="ECO:0000313" key="3">
    <source>
        <dbReference type="EMBL" id="EIC22818.1"/>
    </source>
</evidence>
<dbReference type="EMBL" id="JH603168">
    <property type="protein sequence ID" value="EIC22818.1"/>
    <property type="molecule type" value="Genomic_DNA"/>
</dbReference>
<feature type="domain" description="YhcG PDDEXK nuclease" evidence="1">
    <location>
        <begin position="209"/>
        <end position="356"/>
    </location>
</feature>
<dbReference type="STRING" id="631362.Thi970DRAFT_00453"/>
<reference evidence="4" key="1">
    <citation type="submission" date="2011-06" db="EMBL/GenBank/DDBJ databases">
        <authorList>
            <consortium name="US DOE Joint Genome Institute (JGI-PGF)"/>
            <person name="Lucas S."/>
            <person name="Han J."/>
            <person name="Lapidus A."/>
            <person name="Cheng J.-F."/>
            <person name="Goodwin L."/>
            <person name="Pitluck S."/>
            <person name="Peters L."/>
            <person name="Land M.L."/>
            <person name="Hauser L."/>
            <person name="Vogl K."/>
            <person name="Liu Z."/>
            <person name="Overmann J."/>
            <person name="Frigaard N.-U."/>
            <person name="Bryant D.A."/>
            <person name="Woyke T.J."/>
        </authorList>
    </citation>
    <scope>NUCLEOTIDE SEQUENCE [LARGE SCALE GENOMIC DNA]</scope>
    <source>
        <strain evidence="4">970</strain>
    </source>
</reference>
<evidence type="ECO:0000259" key="1">
    <source>
        <dbReference type="Pfam" id="PF06250"/>
    </source>
</evidence>
<proteinExistence type="predicted"/>
<dbReference type="InterPro" id="IPR053148">
    <property type="entry name" value="PD-DEXK-like_domain"/>
</dbReference>